<proteinExistence type="predicted"/>
<dbReference type="KEGG" id="mis:MICPUN_56539"/>
<dbReference type="SMART" id="SM00855">
    <property type="entry name" value="PGAM"/>
    <property type="match status" value="1"/>
</dbReference>
<dbReference type="AlphaFoldDB" id="C1DZH2"/>
<dbReference type="PANTHER" id="PTHR46192">
    <property type="entry name" value="BROAD-RANGE ACID PHOSPHATASE DET1"/>
    <property type="match status" value="1"/>
</dbReference>
<dbReference type="GO" id="GO:0003824">
    <property type="term" value="F:catalytic activity"/>
    <property type="evidence" value="ECO:0007669"/>
    <property type="project" value="InterPro"/>
</dbReference>
<evidence type="ECO:0000256" key="1">
    <source>
        <dbReference type="PIRSR" id="PIRSR613078-1"/>
    </source>
</evidence>
<dbReference type="InterPro" id="IPR013078">
    <property type="entry name" value="His_Pase_superF_clade-1"/>
</dbReference>
<feature type="binding site" evidence="2">
    <location>
        <position position="171"/>
    </location>
    <ligand>
        <name>substrate</name>
    </ligand>
</feature>
<feature type="region of interest" description="Disordered" evidence="3">
    <location>
        <begin position="1"/>
        <end position="23"/>
    </location>
</feature>
<keyword evidence="5" id="KW-1185">Reference proteome</keyword>
<dbReference type="InterPro" id="IPR052765">
    <property type="entry name" value="PGM-Related"/>
</dbReference>
<dbReference type="Proteomes" id="UP000002009">
    <property type="component" value="Chromosome 2"/>
</dbReference>
<dbReference type="OrthoDB" id="10261749at2759"/>
<dbReference type="GeneID" id="8241054"/>
<name>C1DZH2_MICCC</name>
<evidence type="ECO:0000313" key="5">
    <source>
        <dbReference type="Proteomes" id="UP000002009"/>
    </source>
</evidence>
<dbReference type="SUPFAM" id="SSF53254">
    <property type="entry name" value="Phosphoglycerate mutase-like"/>
    <property type="match status" value="1"/>
</dbReference>
<sequence>MFALGAHASPSAPGLKGGREVSKAKRGAVAREWIALHKMRRGPKTRSARLGAIETGDKEASIDEEGSYDEWDDAVCMPLQDLERLTNVDGEGYTYGMPTRRLPKRIVLVRHGESTGNLDESEYTRTPDSQIPLTQNGHVQATQTGAMLRDLFDANDDPDYKCFFYISPYRRSKQTALGIAQAFEKRHISGVREEPQLREQDFGNFQDLKQKKAEKRERQYFGRFFYRFPNGESGADVFDRITIFEDHMVRDIDAGRFNKDTNMILCTHGLTLRLFLMRWFHWTVAEYERVANPANSTPIILERIDDPTVDHGRFHTKELYTLSAESIAGLPGCSDKMTRMVLPEKNWERALTLSSEEIKWGMDVLAEANTDGCAFSPEGPVKAEHNTC</sequence>
<protein>
    <submittedName>
        <fullName evidence="4">Phosphoglycerate mutase family protein</fullName>
    </submittedName>
</protein>
<gene>
    <name evidence="4" type="ORF">MICPUN_56539</name>
</gene>
<dbReference type="InterPro" id="IPR001345">
    <property type="entry name" value="PG/BPGM_mutase_AS"/>
</dbReference>
<dbReference type="RefSeq" id="XP_002499391.1">
    <property type="nucleotide sequence ID" value="XM_002499346.1"/>
</dbReference>
<dbReference type="InParanoid" id="C1DZH2"/>
<organism evidence="4 5">
    <name type="scientific">Micromonas commoda (strain RCC299 / NOUM17 / CCMP2709)</name>
    <name type="common">Picoplanktonic green alga</name>
    <dbReference type="NCBI Taxonomy" id="296587"/>
    <lineage>
        <taxon>Eukaryota</taxon>
        <taxon>Viridiplantae</taxon>
        <taxon>Chlorophyta</taxon>
        <taxon>Mamiellophyceae</taxon>
        <taxon>Mamiellales</taxon>
        <taxon>Mamiellaceae</taxon>
        <taxon>Micromonas</taxon>
    </lineage>
</organism>
<dbReference type="eggNOG" id="ENOG502QQ8J">
    <property type="taxonomic scope" value="Eukaryota"/>
</dbReference>
<dbReference type="CDD" id="cd07067">
    <property type="entry name" value="HP_PGM_like"/>
    <property type="match status" value="1"/>
</dbReference>
<feature type="active site" description="Proton donor/acceptor" evidence="1">
    <location>
        <position position="199"/>
    </location>
</feature>
<dbReference type="STRING" id="296587.C1DZH2"/>
<dbReference type="Gene3D" id="3.40.50.1240">
    <property type="entry name" value="Phosphoglycerate mutase-like"/>
    <property type="match status" value="1"/>
</dbReference>
<accession>C1DZH2</accession>
<feature type="active site" description="Tele-phosphohistidine intermediate" evidence="1">
    <location>
        <position position="111"/>
    </location>
</feature>
<evidence type="ECO:0000256" key="3">
    <source>
        <dbReference type="SAM" id="MobiDB-lite"/>
    </source>
</evidence>
<feature type="binding site" evidence="2">
    <location>
        <begin position="110"/>
        <end position="117"/>
    </location>
    <ligand>
        <name>substrate</name>
    </ligand>
</feature>
<reference evidence="4 5" key="1">
    <citation type="journal article" date="2009" name="Science">
        <title>Green evolution and dynamic adaptations revealed by genomes of the marine picoeukaryotes Micromonas.</title>
        <authorList>
            <person name="Worden A.Z."/>
            <person name="Lee J.H."/>
            <person name="Mock T."/>
            <person name="Rouze P."/>
            <person name="Simmons M.P."/>
            <person name="Aerts A.L."/>
            <person name="Allen A.E."/>
            <person name="Cuvelier M.L."/>
            <person name="Derelle E."/>
            <person name="Everett M.V."/>
            <person name="Foulon E."/>
            <person name="Grimwood J."/>
            <person name="Gundlach H."/>
            <person name="Henrissat B."/>
            <person name="Napoli C."/>
            <person name="McDonald S.M."/>
            <person name="Parker M.S."/>
            <person name="Rombauts S."/>
            <person name="Salamov A."/>
            <person name="Von Dassow P."/>
            <person name="Badger J.H."/>
            <person name="Coutinho P.M."/>
            <person name="Demir E."/>
            <person name="Dubchak I."/>
            <person name="Gentemann C."/>
            <person name="Eikrem W."/>
            <person name="Gready J.E."/>
            <person name="John U."/>
            <person name="Lanier W."/>
            <person name="Lindquist E.A."/>
            <person name="Lucas S."/>
            <person name="Mayer K.F."/>
            <person name="Moreau H."/>
            <person name="Not F."/>
            <person name="Otillar R."/>
            <person name="Panaud O."/>
            <person name="Pangilinan J."/>
            <person name="Paulsen I."/>
            <person name="Piegu B."/>
            <person name="Poliakov A."/>
            <person name="Robbens S."/>
            <person name="Schmutz J."/>
            <person name="Toulza E."/>
            <person name="Wyss T."/>
            <person name="Zelensky A."/>
            <person name="Zhou K."/>
            <person name="Armbrust E.V."/>
            <person name="Bhattacharya D."/>
            <person name="Goodenough U.W."/>
            <person name="Van de Peer Y."/>
            <person name="Grigoriev I.V."/>
        </authorList>
    </citation>
    <scope>NUCLEOTIDE SEQUENCE [LARGE SCALE GENOMIC DNA]</scope>
    <source>
        <strain evidence="5">RCC299 / NOUM17</strain>
    </source>
</reference>
<dbReference type="PROSITE" id="PS00175">
    <property type="entry name" value="PG_MUTASE"/>
    <property type="match status" value="1"/>
</dbReference>
<dbReference type="EMBL" id="CP001323">
    <property type="protein sequence ID" value="ACO60650.1"/>
    <property type="molecule type" value="Genomic_DNA"/>
</dbReference>
<dbReference type="InterPro" id="IPR029033">
    <property type="entry name" value="His_PPase_superfam"/>
</dbReference>
<dbReference type="Pfam" id="PF00300">
    <property type="entry name" value="His_Phos_1"/>
    <property type="match status" value="1"/>
</dbReference>
<evidence type="ECO:0000313" key="4">
    <source>
        <dbReference type="EMBL" id="ACO60650.1"/>
    </source>
</evidence>
<evidence type="ECO:0000256" key="2">
    <source>
        <dbReference type="PIRSR" id="PIRSR613078-2"/>
    </source>
</evidence>